<sequence>MSTTNENIFQISCSLMDLLLFIQWLLLGSGFWTSTRALQRTSPISWIPISHPILVFEYL</sequence>
<organism evidence="1">
    <name type="scientific">Arundo donax</name>
    <name type="common">Giant reed</name>
    <name type="synonym">Donax arundinaceus</name>
    <dbReference type="NCBI Taxonomy" id="35708"/>
    <lineage>
        <taxon>Eukaryota</taxon>
        <taxon>Viridiplantae</taxon>
        <taxon>Streptophyta</taxon>
        <taxon>Embryophyta</taxon>
        <taxon>Tracheophyta</taxon>
        <taxon>Spermatophyta</taxon>
        <taxon>Magnoliopsida</taxon>
        <taxon>Liliopsida</taxon>
        <taxon>Poales</taxon>
        <taxon>Poaceae</taxon>
        <taxon>PACMAD clade</taxon>
        <taxon>Arundinoideae</taxon>
        <taxon>Arundineae</taxon>
        <taxon>Arundo</taxon>
    </lineage>
</organism>
<accession>A0A0A9HAU2</accession>
<proteinExistence type="predicted"/>
<reference evidence="1" key="1">
    <citation type="submission" date="2014-09" db="EMBL/GenBank/DDBJ databases">
        <authorList>
            <person name="Magalhaes I.L.F."/>
            <person name="Oliveira U."/>
            <person name="Santos F.R."/>
            <person name="Vidigal T.H.D.A."/>
            <person name="Brescovit A.D."/>
            <person name="Santos A.J."/>
        </authorList>
    </citation>
    <scope>NUCLEOTIDE SEQUENCE</scope>
    <source>
        <tissue evidence="1">Shoot tissue taken approximately 20 cm above the soil surface</tissue>
    </source>
</reference>
<name>A0A0A9HAU2_ARUDO</name>
<protein>
    <submittedName>
        <fullName evidence="1">Uncharacterized protein</fullName>
    </submittedName>
</protein>
<evidence type="ECO:0000313" key="1">
    <source>
        <dbReference type="EMBL" id="JAE32929.1"/>
    </source>
</evidence>
<dbReference type="EMBL" id="GBRH01164967">
    <property type="protein sequence ID" value="JAE32929.1"/>
    <property type="molecule type" value="Transcribed_RNA"/>
</dbReference>
<dbReference type="AlphaFoldDB" id="A0A0A9HAU2"/>
<reference evidence="1" key="2">
    <citation type="journal article" date="2015" name="Data Brief">
        <title>Shoot transcriptome of the giant reed, Arundo donax.</title>
        <authorList>
            <person name="Barrero R.A."/>
            <person name="Guerrero F.D."/>
            <person name="Moolhuijzen P."/>
            <person name="Goolsby J.A."/>
            <person name="Tidwell J."/>
            <person name="Bellgard S.E."/>
            <person name="Bellgard M.I."/>
        </authorList>
    </citation>
    <scope>NUCLEOTIDE SEQUENCE</scope>
    <source>
        <tissue evidence="1">Shoot tissue taken approximately 20 cm above the soil surface</tissue>
    </source>
</reference>